<evidence type="ECO:0000313" key="2">
    <source>
        <dbReference type="Proteomes" id="UP001139887"/>
    </source>
</evidence>
<dbReference type="OrthoDB" id="5578223at2759"/>
<evidence type="ECO:0000313" key="1">
    <source>
        <dbReference type="EMBL" id="KAJ2851063.1"/>
    </source>
</evidence>
<accession>A0A9W8M214</accession>
<comment type="caution">
    <text evidence="1">The sequence shown here is derived from an EMBL/GenBank/DDBJ whole genome shotgun (WGS) entry which is preliminary data.</text>
</comment>
<dbReference type="EMBL" id="JANBUW010000018">
    <property type="protein sequence ID" value="KAJ2851063.1"/>
    <property type="molecule type" value="Genomic_DNA"/>
</dbReference>
<dbReference type="Proteomes" id="UP001139887">
    <property type="component" value="Unassembled WGS sequence"/>
</dbReference>
<gene>
    <name evidence="1" type="ORF">IWW36_001410</name>
</gene>
<dbReference type="AlphaFoldDB" id="A0A9W8M214"/>
<reference evidence="1" key="1">
    <citation type="submission" date="2022-07" db="EMBL/GenBank/DDBJ databases">
        <title>Phylogenomic reconstructions and comparative analyses of Kickxellomycotina fungi.</title>
        <authorList>
            <person name="Reynolds N.K."/>
            <person name="Stajich J.E."/>
            <person name="Barry K."/>
            <person name="Grigoriev I.V."/>
            <person name="Crous P."/>
            <person name="Smith M.E."/>
        </authorList>
    </citation>
    <scope>NUCLEOTIDE SEQUENCE</scope>
    <source>
        <strain evidence="1">NRRL 1566</strain>
    </source>
</reference>
<keyword evidence="2" id="KW-1185">Reference proteome</keyword>
<sequence>MTVYSFGFHASAKELANCNKVLNNLCRQVQAASFYGWGSPQGHGLDVDAHTGLTKLTYDWGIFGEESYNLFYMHSHTLQHLTIRSGGVINYNRLIQTHDHSAIIYPQLHTLMIEIDGADFNNYQWRTPKRKVFFPKLHRFALNHIYPFCDNTIFRGNREKSIESISITIDANSLEALESHGMFDKTNPCLGLKYLTITEEDESHLFDELELPPDMLQRWLSVTPALCSLSLLIDDPTIKQPLLTSIQSTIPCSKTLQLLIIPHISLSLQDIFFLLSNLPKLTDLHCMPGGLGPEYAPFLNPADLVTRISLDFMNVQPYFKFWRAVFNDPDPEVTYVAWSSVALALLCPSFSYTAVPPKQMISYEGCLDQLISTEYFKPHQDRIKRLFRSYC</sequence>
<proteinExistence type="predicted"/>
<organism evidence="1 2">
    <name type="scientific">Coemansia brasiliensis</name>
    <dbReference type="NCBI Taxonomy" id="2650707"/>
    <lineage>
        <taxon>Eukaryota</taxon>
        <taxon>Fungi</taxon>
        <taxon>Fungi incertae sedis</taxon>
        <taxon>Zoopagomycota</taxon>
        <taxon>Kickxellomycotina</taxon>
        <taxon>Kickxellomycetes</taxon>
        <taxon>Kickxellales</taxon>
        <taxon>Kickxellaceae</taxon>
        <taxon>Coemansia</taxon>
    </lineage>
</organism>
<protein>
    <submittedName>
        <fullName evidence="1">Uncharacterized protein</fullName>
    </submittedName>
</protein>
<name>A0A9W8M214_9FUNG</name>